<accession>A0A1N6H5E7</accession>
<dbReference type="EMBL" id="FSRL01000001">
    <property type="protein sequence ID" value="SIO14979.1"/>
    <property type="molecule type" value="Genomic_DNA"/>
</dbReference>
<gene>
    <name evidence="1" type="ORF">SAMN05444002_3093</name>
</gene>
<reference evidence="2" key="1">
    <citation type="submission" date="2016-11" db="EMBL/GenBank/DDBJ databases">
        <authorList>
            <person name="Varghese N."/>
            <person name="Submissions S."/>
        </authorList>
    </citation>
    <scope>NUCLEOTIDE SEQUENCE [LARGE SCALE GENOMIC DNA]</scope>
    <source>
        <strain evidence="2">DSM 29440</strain>
    </source>
</reference>
<name>A0A1N6H5E7_9RHOB</name>
<dbReference type="RefSeq" id="WP_074257035.1">
    <property type="nucleotide sequence ID" value="NZ_FSRL01000001.1"/>
</dbReference>
<evidence type="ECO:0000313" key="2">
    <source>
        <dbReference type="Proteomes" id="UP000184932"/>
    </source>
</evidence>
<protein>
    <submittedName>
        <fullName evidence="1">Uncharacterized protein</fullName>
    </submittedName>
</protein>
<dbReference type="AlphaFoldDB" id="A0A1N6H5E7"/>
<sequence length="214" mass="23251">MTQSMHQIVSTRADHLLHQFHTAANPPAVNLPWDLLQVNARVWGGSLVTDVEGSSAFFIHPTNPTLSSVWAVPSYGSYRDAYLRFIKQAYGLANPSIPGGLDVDHLRAKSTAAAGQFIRLEVVDKSANRSGGGIEKRQTKSPVTKGRIARGHTPGSMSFLVVLKLAGVLSPTVRSSATWQARRDAALTYLTSRGWNRDTVAEALDTLEEMADAR</sequence>
<dbReference type="STRING" id="1217970.SAMN05444002_3093"/>
<evidence type="ECO:0000313" key="1">
    <source>
        <dbReference type="EMBL" id="SIO14979.1"/>
    </source>
</evidence>
<dbReference type="Proteomes" id="UP000184932">
    <property type="component" value="Unassembled WGS sequence"/>
</dbReference>
<keyword evidence="2" id="KW-1185">Reference proteome</keyword>
<proteinExistence type="predicted"/>
<dbReference type="OrthoDB" id="7375712at2"/>
<organism evidence="1 2">
    <name type="scientific">Vannielia litorea</name>
    <dbReference type="NCBI Taxonomy" id="1217970"/>
    <lineage>
        <taxon>Bacteria</taxon>
        <taxon>Pseudomonadati</taxon>
        <taxon>Pseudomonadota</taxon>
        <taxon>Alphaproteobacteria</taxon>
        <taxon>Rhodobacterales</taxon>
        <taxon>Paracoccaceae</taxon>
        <taxon>Vannielia</taxon>
    </lineage>
</organism>